<organism evidence="1 2">
    <name type="scientific">Cytobacillus purgationiresistens</name>
    <dbReference type="NCBI Taxonomy" id="863449"/>
    <lineage>
        <taxon>Bacteria</taxon>
        <taxon>Bacillati</taxon>
        <taxon>Bacillota</taxon>
        <taxon>Bacilli</taxon>
        <taxon>Bacillales</taxon>
        <taxon>Bacillaceae</taxon>
        <taxon>Cytobacillus</taxon>
    </lineage>
</organism>
<sequence>MSSKVEKLLNRAGFWETKAKLAEAKGDYGRVGNFRTKAFQLAAEARRIEEKANKAN</sequence>
<proteinExistence type="predicted"/>
<protein>
    <submittedName>
        <fullName evidence="1">Uncharacterized protein</fullName>
    </submittedName>
</protein>
<name>A0ABU0AFD0_9BACI</name>
<reference evidence="1 2" key="1">
    <citation type="submission" date="2023-07" db="EMBL/GenBank/DDBJ databases">
        <title>Genomic Encyclopedia of Type Strains, Phase IV (KMG-IV): sequencing the most valuable type-strain genomes for metagenomic binning, comparative biology and taxonomic classification.</title>
        <authorList>
            <person name="Goeker M."/>
        </authorList>
    </citation>
    <scope>NUCLEOTIDE SEQUENCE [LARGE SCALE GENOMIC DNA]</scope>
    <source>
        <strain evidence="1 2">DSM 23494</strain>
    </source>
</reference>
<evidence type="ECO:0000313" key="1">
    <source>
        <dbReference type="EMBL" id="MDQ0269966.1"/>
    </source>
</evidence>
<dbReference type="RefSeq" id="WP_307473965.1">
    <property type="nucleotide sequence ID" value="NZ_JAUSUB010000006.1"/>
</dbReference>
<gene>
    <name evidence="1" type="ORF">J2S17_001838</name>
</gene>
<accession>A0ABU0AFD0</accession>
<dbReference type="EMBL" id="JAUSUB010000006">
    <property type="protein sequence ID" value="MDQ0269966.1"/>
    <property type="molecule type" value="Genomic_DNA"/>
</dbReference>
<keyword evidence="2" id="KW-1185">Reference proteome</keyword>
<comment type="caution">
    <text evidence="1">The sequence shown here is derived from an EMBL/GenBank/DDBJ whole genome shotgun (WGS) entry which is preliminary data.</text>
</comment>
<dbReference type="Proteomes" id="UP001238088">
    <property type="component" value="Unassembled WGS sequence"/>
</dbReference>
<evidence type="ECO:0000313" key="2">
    <source>
        <dbReference type="Proteomes" id="UP001238088"/>
    </source>
</evidence>